<evidence type="ECO:0000313" key="3">
    <source>
        <dbReference type="Proteomes" id="UP000275836"/>
    </source>
</evidence>
<protein>
    <submittedName>
        <fullName evidence="2">ComF family protein</fullName>
    </submittedName>
</protein>
<dbReference type="PANTHER" id="PTHR47505">
    <property type="entry name" value="DNA UTILIZATION PROTEIN YHGH"/>
    <property type="match status" value="1"/>
</dbReference>
<gene>
    <name evidence="2" type="ORF">D3P96_07365</name>
</gene>
<dbReference type="InterPro" id="IPR029057">
    <property type="entry name" value="PRTase-like"/>
</dbReference>
<name>A0A3P2RFJ3_WEIVI</name>
<dbReference type="InterPro" id="IPR000836">
    <property type="entry name" value="PRTase_dom"/>
</dbReference>
<proteinExistence type="inferred from homology"/>
<dbReference type="CDD" id="cd06223">
    <property type="entry name" value="PRTases_typeI"/>
    <property type="match status" value="1"/>
</dbReference>
<dbReference type="RefSeq" id="WP_124943712.1">
    <property type="nucleotide sequence ID" value="NZ_RHGY01000008.1"/>
</dbReference>
<reference evidence="2 3" key="1">
    <citation type="submission" date="2018-10" db="EMBL/GenBank/DDBJ databases">
        <title>Draft genome sequence of Weissella viridescens UCO-SMC3.</title>
        <authorList>
            <person name="Garcia-Cancino A."/>
            <person name="Espinoza-Monje M."/>
            <person name="Albarracin L."/>
            <person name="Garcia-Castillo V."/>
            <person name="Campos-Martin J."/>
            <person name="Nakano Y."/>
            <person name="Guitierrez-Zamorano C."/>
            <person name="Ikeda-Ohtsubo W."/>
            <person name="Morita H."/>
            <person name="Kitazawa H."/>
            <person name="Villena J."/>
        </authorList>
    </citation>
    <scope>NUCLEOTIDE SEQUENCE [LARGE SCALE GENOMIC DNA]</scope>
    <source>
        <strain evidence="2 3">UCO-SMC3</strain>
    </source>
</reference>
<evidence type="ECO:0000313" key="2">
    <source>
        <dbReference type="EMBL" id="RRG17580.1"/>
    </source>
</evidence>
<comment type="similarity">
    <text evidence="1">Belongs to the ComF/GntX family.</text>
</comment>
<dbReference type="SUPFAM" id="SSF53271">
    <property type="entry name" value="PRTase-like"/>
    <property type="match status" value="1"/>
</dbReference>
<sequence>MTLTESTTCNLCQQPLSDLEIIREMFIFKTCLVCRACQKKFKKITGSTCQQCGVALEDDRCVQCLDCMAWLERVGEPIKHVSLYHYNDIMQQYFKYYKFQGGYHLAELFRHELSWKIRNLGVDVVVPIPLSEVKYNIRGFNQVTAWLGNDYQSLLQRVHQSNSQSEKSRSERLSSENPFRLNPNQLCVKTAKICVVDDIYTTGTTIRHVYSILRQAGYQNLCSISLAHA</sequence>
<accession>A0A3P2RFJ3</accession>
<evidence type="ECO:0000256" key="1">
    <source>
        <dbReference type="ARBA" id="ARBA00008007"/>
    </source>
</evidence>
<dbReference type="Gene3D" id="3.40.50.2020">
    <property type="match status" value="1"/>
</dbReference>
<dbReference type="OrthoDB" id="9779910at2"/>
<organism evidence="2 3">
    <name type="scientific">Weissella viridescens</name>
    <name type="common">Lactobacillus viridescens</name>
    <dbReference type="NCBI Taxonomy" id="1629"/>
    <lineage>
        <taxon>Bacteria</taxon>
        <taxon>Bacillati</taxon>
        <taxon>Bacillota</taxon>
        <taxon>Bacilli</taxon>
        <taxon>Lactobacillales</taxon>
        <taxon>Lactobacillaceae</taxon>
        <taxon>Weissella</taxon>
    </lineage>
</organism>
<dbReference type="EMBL" id="RHGY01000008">
    <property type="protein sequence ID" value="RRG17580.1"/>
    <property type="molecule type" value="Genomic_DNA"/>
</dbReference>
<dbReference type="Proteomes" id="UP000275836">
    <property type="component" value="Unassembled WGS sequence"/>
</dbReference>
<comment type="caution">
    <text evidence="2">The sequence shown here is derived from an EMBL/GenBank/DDBJ whole genome shotgun (WGS) entry which is preliminary data.</text>
</comment>
<dbReference type="PANTHER" id="PTHR47505:SF1">
    <property type="entry name" value="DNA UTILIZATION PROTEIN YHGH"/>
    <property type="match status" value="1"/>
</dbReference>
<dbReference type="AlphaFoldDB" id="A0A3P2RFJ3"/>
<dbReference type="InterPro" id="IPR051910">
    <property type="entry name" value="ComF/GntX_DNA_util-trans"/>
</dbReference>